<dbReference type="VEuPathDB" id="FungiDB:PHYBLDRAFT_62738"/>
<dbReference type="AlphaFoldDB" id="A0A162Y622"/>
<evidence type="ECO:0000313" key="1">
    <source>
        <dbReference type="EMBL" id="OAD78495.1"/>
    </source>
</evidence>
<evidence type="ECO:0000313" key="2">
    <source>
        <dbReference type="Proteomes" id="UP000077315"/>
    </source>
</evidence>
<dbReference type="Proteomes" id="UP000077315">
    <property type="component" value="Unassembled WGS sequence"/>
</dbReference>
<accession>A0A162Y622</accession>
<dbReference type="EMBL" id="KV440973">
    <property type="protein sequence ID" value="OAD78495.1"/>
    <property type="molecule type" value="Genomic_DNA"/>
</dbReference>
<dbReference type="RefSeq" id="XP_018296535.1">
    <property type="nucleotide sequence ID" value="XM_018441008.1"/>
</dbReference>
<reference evidence="2" key="1">
    <citation type="submission" date="2015-06" db="EMBL/GenBank/DDBJ databases">
        <title>Expansion of signal transduction pathways in fungi by whole-genome duplication.</title>
        <authorList>
            <consortium name="DOE Joint Genome Institute"/>
            <person name="Corrochano L.M."/>
            <person name="Kuo A."/>
            <person name="Marcet-Houben M."/>
            <person name="Polaino S."/>
            <person name="Salamov A."/>
            <person name="Villalobos J.M."/>
            <person name="Alvarez M.I."/>
            <person name="Avalos J."/>
            <person name="Benito E.P."/>
            <person name="Benoit I."/>
            <person name="Burger G."/>
            <person name="Camino L.P."/>
            <person name="Canovas D."/>
            <person name="Cerda-Olmedo E."/>
            <person name="Cheng J.-F."/>
            <person name="Dominguez A."/>
            <person name="Elias M."/>
            <person name="Eslava A.P."/>
            <person name="Glaser F."/>
            <person name="Grimwood J."/>
            <person name="Gutierrez G."/>
            <person name="Heitman J."/>
            <person name="Henrissat B."/>
            <person name="Iturriaga E.A."/>
            <person name="Lang B.F."/>
            <person name="Lavin J.L."/>
            <person name="Lee S."/>
            <person name="Li W."/>
            <person name="Lindquist E."/>
            <person name="Lopez-Garcia S."/>
            <person name="Luque E.M."/>
            <person name="Marcos A.T."/>
            <person name="Martin J."/>
            <person name="McCluskey K."/>
            <person name="Medina H.R."/>
            <person name="Miralles-Duran A."/>
            <person name="Miyazaki A."/>
            <person name="Munoz-Torres E."/>
            <person name="Oguiza J.A."/>
            <person name="Ohm R."/>
            <person name="Olmedo M."/>
            <person name="Orejas M."/>
            <person name="Ortiz-Castellanos L."/>
            <person name="Pisabarro A.G."/>
            <person name="Rodriguez-Romero J."/>
            <person name="Ruiz-Herrera J."/>
            <person name="Ruiz-Vazquez R."/>
            <person name="Sanz C."/>
            <person name="Schackwitz W."/>
            <person name="Schmutz J."/>
            <person name="Shahriari M."/>
            <person name="Shelest E."/>
            <person name="Silva-Franco F."/>
            <person name="Soanes D."/>
            <person name="Syed K."/>
            <person name="Tagua V.G."/>
            <person name="Talbot N.J."/>
            <person name="Thon M."/>
            <person name="De vries R.P."/>
            <person name="Wiebenga A."/>
            <person name="Yadav J.S."/>
            <person name="Braun E.L."/>
            <person name="Baker S."/>
            <person name="Garre V."/>
            <person name="Horwitz B."/>
            <person name="Torres-Martinez S."/>
            <person name="Idnurm A."/>
            <person name="Herrera-Estrella A."/>
            <person name="Gabaldon T."/>
            <person name="Grigoriev I.V."/>
        </authorList>
    </citation>
    <scope>NUCLEOTIDE SEQUENCE [LARGE SCALE GENOMIC DNA]</scope>
    <source>
        <strain evidence="2">NRRL 1555(-)</strain>
    </source>
</reference>
<organism evidence="1 2">
    <name type="scientific">Phycomyces blakesleeanus (strain ATCC 8743b / DSM 1359 / FGSC 10004 / NBRC 33097 / NRRL 1555)</name>
    <dbReference type="NCBI Taxonomy" id="763407"/>
    <lineage>
        <taxon>Eukaryota</taxon>
        <taxon>Fungi</taxon>
        <taxon>Fungi incertae sedis</taxon>
        <taxon>Mucoromycota</taxon>
        <taxon>Mucoromycotina</taxon>
        <taxon>Mucoromycetes</taxon>
        <taxon>Mucorales</taxon>
        <taxon>Phycomycetaceae</taxon>
        <taxon>Phycomyces</taxon>
    </lineage>
</organism>
<dbReference type="GeneID" id="29001914"/>
<gene>
    <name evidence="1" type="ORF">PHYBLDRAFT_62738</name>
</gene>
<proteinExistence type="predicted"/>
<sequence>MYYGPVSRKLDTISLAVSIKANCKTDLTSLIKEIGMAGASKATKQARIKGLWWWLEKYSTLGLSALSHQRVCKNIRPLCIFCIPFMLLNNWEASWRITVRPNPRVWIGANNVQLTNLLDRLRINCVTKSRSLFFHCETELNREFGLSLCNFFLVFGTWLSYEVQKNQSDLYDNK</sequence>
<dbReference type="InParanoid" id="A0A162Y622"/>
<keyword evidence="2" id="KW-1185">Reference proteome</keyword>
<name>A0A162Y622_PHYB8</name>
<protein>
    <submittedName>
        <fullName evidence="1">Uncharacterized protein</fullName>
    </submittedName>
</protein>